<keyword evidence="14" id="KW-1185">Reference proteome</keyword>
<proteinExistence type="inferred from homology"/>
<dbReference type="Proteomes" id="UP000799536">
    <property type="component" value="Unassembled WGS sequence"/>
</dbReference>
<dbReference type="AlphaFoldDB" id="A0A9P4MY82"/>
<dbReference type="Pfam" id="PF08030">
    <property type="entry name" value="NAD_binding_6"/>
    <property type="match status" value="1"/>
</dbReference>
<feature type="transmembrane region" description="Helical" evidence="11">
    <location>
        <begin position="253"/>
        <end position="271"/>
    </location>
</feature>
<evidence type="ECO:0000256" key="8">
    <source>
        <dbReference type="ARBA" id="ARBA00023065"/>
    </source>
</evidence>
<feature type="transmembrane region" description="Helical" evidence="11">
    <location>
        <begin position="314"/>
        <end position="336"/>
    </location>
</feature>
<gene>
    <name evidence="13" type="ORF">GQ43DRAFT_218372</name>
</gene>
<accession>A0A9P4MY82</accession>
<dbReference type="InterPro" id="IPR013121">
    <property type="entry name" value="Fe_red_NAD-bd_6"/>
</dbReference>
<dbReference type="InterPro" id="IPR013112">
    <property type="entry name" value="FAD-bd_8"/>
</dbReference>
<feature type="transmembrane region" description="Helical" evidence="11">
    <location>
        <begin position="142"/>
        <end position="161"/>
    </location>
</feature>
<dbReference type="PANTHER" id="PTHR32361">
    <property type="entry name" value="FERRIC/CUPRIC REDUCTASE TRANSMEMBRANE COMPONENT"/>
    <property type="match status" value="1"/>
</dbReference>
<dbReference type="GO" id="GO:0006826">
    <property type="term" value="P:iron ion transport"/>
    <property type="evidence" value="ECO:0007669"/>
    <property type="project" value="TreeGrafter"/>
</dbReference>
<dbReference type="GO" id="GO:0015677">
    <property type="term" value="P:copper ion import"/>
    <property type="evidence" value="ECO:0007669"/>
    <property type="project" value="TreeGrafter"/>
</dbReference>
<evidence type="ECO:0000256" key="6">
    <source>
        <dbReference type="ARBA" id="ARBA00022989"/>
    </source>
</evidence>
<dbReference type="Pfam" id="PF01794">
    <property type="entry name" value="Ferric_reduct"/>
    <property type="match status" value="1"/>
</dbReference>
<dbReference type="InterPro" id="IPR039261">
    <property type="entry name" value="FNR_nucleotide-bd"/>
</dbReference>
<comment type="caution">
    <text evidence="13">The sequence shown here is derived from an EMBL/GenBank/DDBJ whole genome shotgun (WGS) entry which is preliminary data.</text>
</comment>
<evidence type="ECO:0000256" key="10">
    <source>
        <dbReference type="SAM" id="MobiDB-lite"/>
    </source>
</evidence>
<dbReference type="CDD" id="cd06186">
    <property type="entry name" value="NOX_Duox_like_FAD_NADP"/>
    <property type="match status" value="1"/>
</dbReference>
<evidence type="ECO:0000259" key="12">
    <source>
        <dbReference type="PROSITE" id="PS51384"/>
    </source>
</evidence>
<evidence type="ECO:0000256" key="1">
    <source>
        <dbReference type="ARBA" id="ARBA00004141"/>
    </source>
</evidence>
<evidence type="ECO:0000256" key="5">
    <source>
        <dbReference type="ARBA" id="ARBA00022982"/>
    </source>
</evidence>
<reference evidence="13" key="1">
    <citation type="journal article" date="2020" name="Stud. Mycol.">
        <title>101 Dothideomycetes genomes: a test case for predicting lifestyles and emergence of pathogens.</title>
        <authorList>
            <person name="Haridas S."/>
            <person name="Albert R."/>
            <person name="Binder M."/>
            <person name="Bloem J."/>
            <person name="Labutti K."/>
            <person name="Salamov A."/>
            <person name="Andreopoulos B."/>
            <person name="Baker S."/>
            <person name="Barry K."/>
            <person name="Bills G."/>
            <person name="Bluhm B."/>
            <person name="Cannon C."/>
            <person name="Castanera R."/>
            <person name="Culley D."/>
            <person name="Daum C."/>
            <person name="Ezra D."/>
            <person name="Gonzalez J."/>
            <person name="Henrissat B."/>
            <person name="Kuo A."/>
            <person name="Liang C."/>
            <person name="Lipzen A."/>
            <person name="Lutzoni F."/>
            <person name="Magnuson J."/>
            <person name="Mondo S."/>
            <person name="Nolan M."/>
            <person name="Ohm R."/>
            <person name="Pangilinan J."/>
            <person name="Park H.-J."/>
            <person name="Ramirez L."/>
            <person name="Alfaro M."/>
            <person name="Sun H."/>
            <person name="Tritt A."/>
            <person name="Yoshinaga Y."/>
            <person name="Zwiers L.-H."/>
            <person name="Turgeon B."/>
            <person name="Goodwin S."/>
            <person name="Spatafora J."/>
            <person name="Crous P."/>
            <person name="Grigoriev I."/>
        </authorList>
    </citation>
    <scope>NUCLEOTIDE SEQUENCE</scope>
    <source>
        <strain evidence="13">ATCC 74209</strain>
    </source>
</reference>
<dbReference type="SUPFAM" id="SSF52343">
    <property type="entry name" value="Ferredoxin reductase-like, C-terminal NADP-linked domain"/>
    <property type="match status" value="1"/>
</dbReference>
<name>A0A9P4MY82_9PLEO</name>
<sequence>MSPSMGSWKAEEQRTSSSAMALDRRSAQPDVSTDPFKYLHGLTGVDQPGNHIWVNVLLGCFIGVCVVTLGLRLFKMGIAHMRHVSAAANPTNQNFWAENRTRWWPWLQRHLFMAPLWNKRHNQPFQLNKVITNGTLPGRFHVLLLTLYVTSNIAYCLVLPWNRPEKHSVIAALRGRSGMLAAFNLIPTVLFALRNNPLIPLLRVSYDDFNLLHRWCARIVIIESLVHTAAWFVNTYETGHWKLVFHMLATEASYGWGLVASLIFFLIAFQASAPVRHSFYETFLNVHRLIVLFGLIGVYVHLDTHKLPQVPWMQIIFTLWGLEYFFRLARICYYNWTPRTGLTRIKVQALPGEACRVSLTLARPWVPKPGCHVHMYMPKLALWSSHPFSIAWSDIETAPTERELDALPLPVTEKSATTTAITPLPLNTPTSKTIHLICRARTGFTRTMFQKASASPNKSFTTWGLAEGPYASHHSLLSYGTVLLFAGGVGITHQVMFVRHLLSLYPSHTTATRKIVLIWSIPDTECLEWIREWMDDVLRMEGRREVLRIMMFVTRPKAGLPGWRSASETVTMLPGRPNVGEIVEKEVRDRIGAMAVTVCGSGGFADGVRAAARKRVQDGVVDFVEEAFTY</sequence>
<feature type="region of interest" description="Disordered" evidence="10">
    <location>
        <begin position="1"/>
        <end position="30"/>
    </location>
</feature>
<keyword evidence="3" id="KW-0813">Transport</keyword>
<dbReference type="InterPro" id="IPR051410">
    <property type="entry name" value="Ferric/Cupric_Reductase"/>
</dbReference>
<dbReference type="Gene3D" id="3.40.50.80">
    <property type="entry name" value="Nucleotide-binding domain of ferredoxin-NADP reductase (FNR) module"/>
    <property type="match status" value="1"/>
</dbReference>
<keyword evidence="4 11" id="KW-0812">Transmembrane</keyword>
<dbReference type="PANTHER" id="PTHR32361:SF12">
    <property type="entry name" value="PUTATIVE (AFU_ORTHOLOGUE AFUA_1G14340)-RELATED"/>
    <property type="match status" value="1"/>
</dbReference>
<feature type="transmembrane region" description="Helical" evidence="11">
    <location>
        <begin position="52"/>
        <end position="74"/>
    </location>
</feature>
<evidence type="ECO:0000313" key="13">
    <source>
        <dbReference type="EMBL" id="KAF2204008.1"/>
    </source>
</evidence>
<dbReference type="InterPro" id="IPR013130">
    <property type="entry name" value="Fe3_Rdtase_TM_dom"/>
</dbReference>
<organism evidence="13 14">
    <name type="scientific">Delitschia confertaspora ATCC 74209</name>
    <dbReference type="NCBI Taxonomy" id="1513339"/>
    <lineage>
        <taxon>Eukaryota</taxon>
        <taxon>Fungi</taxon>
        <taxon>Dikarya</taxon>
        <taxon>Ascomycota</taxon>
        <taxon>Pezizomycotina</taxon>
        <taxon>Dothideomycetes</taxon>
        <taxon>Pleosporomycetidae</taxon>
        <taxon>Pleosporales</taxon>
        <taxon>Delitschiaceae</taxon>
        <taxon>Delitschia</taxon>
    </lineage>
</organism>
<keyword evidence="9 11" id="KW-0472">Membrane</keyword>
<dbReference type="EMBL" id="ML993887">
    <property type="protein sequence ID" value="KAF2204008.1"/>
    <property type="molecule type" value="Genomic_DNA"/>
</dbReference>
<keyword evidence="7" id="KW-0560">Oxidoreductase</keyword>
<evidence type="ECO:0000256" key="11">
    <source>
        <dbReference type="SAM" id="Phobius"/>
    </source>
</evidence>
<evidence type="ECO:0000256" key="7">
    <source>
        <dbReference type="ARBA" id="ARBA00023002"/>
    </source>
</evidence>
<feature type="transmembrane region" description="Helical" evidence="11">
    <location>
        <begin position="173"/>
        <end position="194"/>
    </location>
</feature>
<evidence type="ECO:0000313" key="14">
    <source>
        <dbReference type="Proteomes" id="UP000799536"/>
    </source>
</evidence>
<feature type="transmembrane region" description="Helical" evidence="11">
    <location>
        <begin position="283"/>
        <end position="302"/>
    </location>
</feature>
<protein>
    <recommendedName>
        <fullName evidence="12">FAD-binding FR-type domain-containing protein</fullName>
    </recommendedName>
</protein>
<dbReference type="PROSITE" id="PS51384">
    <property type="entry name" value="FAD_FR"/>
    <property type="match status" value="1"/>
</dbReference>
<feature type="transmembrane region" description="Helical" evidence="11">
    <location>
        <begin position="215"/>
        <end position="233"/>
    </location>
</feature>
<evidence type="ECO:0000256" key="4">
    <source>
        <dbReference type="ARBA" id="ARBA00022692"/>
    </source>
</evidence>
<evidence type="ECO:0000256" key="9">
    <source>
        <dbReference type="ARBA" id="ARBA00023136"/>
    </source>
</evidence>
<comment type="subcellular location">
    <subcellularLocation>
        <location evidence="1">Membrane</location>
        <topology evidence="1">Multi-pass membrane protein</topology>
    </subcellularLocation>
</comment>
<dbReference type="InterPro" id="IPR017927">
    <property type="entry name" value="FAD-bd_FR_type"/>
</dbReference>
<dbReference type="Pfam" id="PF08022">
    <property type="entry name" value="FAD_binding_8"/>
    <property type="match status" value="1"/>
</dbReference>
<evidence type="ECO:0000256" key="3">
    <source>
        <dbReference type="ARBA" id="ARBA00022448"/>
    </source>
</evidence>
<dbReference type="GO" id="GO:0005886">
    <property type="term" value="C:plasma membrane"/>
    <property type="evidence" value="ECO:0007669"/>
    <property type="project" value="TreeGrafter"/>
</dbReference>
<keyword evidence="6 11" id="KW-1133">Transmembrane helix</keyword>
<dbReference type="GO" id="GO:0006879">
    <property type="term" value="P:intracellular iron ion homeostasis"/>
    <property type="evidence" value="ECO:0007669"/>
    <property type="project" value="TreeGrafter"/>
</dbReference>
<dbReference type="GO" id="GO:0000293">
    <property type="term" value="F:ferric-chelate reductase activity"/>
    <property type="evidence" value="ECO:0007669"/>
    <property type="project" value="UniProtKB-ARBA"/>
</dbReference>
<keyword evidence="5" id="KW-0249">Electron transport</keyword>
<feature type="domain" description="FAD-binding FR-type" evidence="12">
    <location>
        <begin position="334"/>
        <end position="476"/>
    </location>
</feature>
<keyword evidence="8" id="KW-0406">Ion transport</keyword>
<evidence type="ECO:0000256" key="2">
    <source>
        <dbReference type="ARBA" id="ARBA00006278"/>
    </source>
</evidence>
<comment type="similarity">
    <text evidence="2">Belongs to the ferric reductase (FRE) family.</text>
</comment>
<dbReference type="SFLD" id="SFLDG01168">
    <property type="entry name" value="Ferric_reductase_subgroup_(FRE"/>
    <property type="match status" value="1"/>
</dbReference>
<dbReference type="OrthoDB" id="4494341at2759"/>
<dbReference type="SFLD" id="SFLDS00052">
    <property type="entry name" value="Ferric_Reductase_Domain"/>
    <property type="match status" value="1"/>
</dbReference>